<keyword evidence="4 7" id="KW-0812">Transmembrane</keyword>
<keyword evidence="5 7" id="KW-1133">Transmembrane helix</keyword>
<evidence type="ECO:0000256" key="6">
    <source>
        <dbReference type="ARBA" id="ARBA00023136"/>
    </source>
</evidence>
<dbReference type="EMBL" id="BSTJ01000001">
    <property type="protein sequence ID" value="GLY72437.1"/>
    <property type="molecule type" value="Genomic_DNA"/>
</dbReference>
<keyword evidence="6 7" id="KW-0472">Membrane</keyword>
<comment type="similarity">
    <text evidence="2">Belongs to the UPF0719 family.</text>
</comment>
<dbReference type="Pfam" id="PF03994">
    <property type="entry name" value="DUF350"/>
    <property type="match status" value="1"/>
</dbReference>
<organism evidence="8 9">
    <name type="scientific">Actinoallomurus iriomotensis</name>
    <dbReference type="NCBI Taxonomy" id="478107"/>
    <lineage>
        <taxon>Bacteria</taxon>
        <taxon>Bacillati</taxon>
        <taxon>Actinomycetota</taxon>
        <taxon>Actinomycetes</taxon>
        <taxon>Streptosporangiales</taxon>
        <taxon>Thermomonosporaceae</taxon>
        <taxon>Actinoallomurus</taxon>
    </lineage>
</organism>
<comment type="caution">
    <text evidence="8">The sequence shown here is derived from an EMBL/GenBank/DDBJ whole genome shotgun (WGS) entry which is preliminary data.</text>
</comment>
<evidence type="ECO:0000256" key="2">
    <source>
        <dbReference type="ARBA" id="ARBA00005779"/>
    </source>
</evidence>
<dbReference type="Proteomes" id="UP001165135">
    <property type="component" value="Unassembled WGS sequence"/>
</dbReference>
<evidence type="ECO:0000256" key="3">
    <source>
        <dbReference type="ARBA" id="ARBA00022475"/>
    </source>
</evidence>
<keyword evidence="3" id="KW-1003">Cell membrane</keyword>
<evidence type="ECO:0000256" key="5">
    <source>
        <dbReference type="ARBA" id="ARBA00022989"/>
    </source>
</evidence>
<dbReference type="AlphaFoldDB" id="A0A9W6RE54"/>
<dbReference type="GO" id="GO:0005886">
    <property type="term" value="C:plasma membrane"/>
    <property type="evidence" value="ECO:0007669"/>
    <property type="project" value="UniProtKB-SubCell"/>
</dbReference>
<evidence type="ECO:0000256" key="1">
    <source>
        <dbReference type="ARBA" id="ARBA00004651"/>
    </source>
</evidence>
<feature type="transmembrane region" description="Helical" evidence="7">
    <location>
        <begin position="59"/>
        <end position="81"/>
    </location>
</feature>
<sequence length="149" mass="14835">MYLAFSDGFGTALGKGAGAIAAYTALGLVLLIIGFLAVDLATPGRLTTIIRTNRNANATLLAVCGVSAVGLVVAASIFASGGKLLEGLIATLVWGLVGIAAQLVASVIVRYLLGVDVAGLMAKEKLEPSAILLGATQATVGLITAIAVI</sequence>
<evidence type="ECO:0000256" key="7">
    <source>
        <dbReference type="SAM" id="Phobius"/>
    </source>
</evidence>
<proteinExistence type="inferred from homology"/>
<evidence type="ECO:0000256" key="4">
    <source>
        <dbReference type="ARBA" id="ARBA00022692"/>
    </source>
</evidence>
<protein>
    <recommendedName>
        <fullName evidence="10">DUF350 domain-containing protein</fullName>
    </recommendedName>
</protein>
<reference evidence="8" key="1">
    <citation type="submission" date="2023-03" db="EMBL/GenBank/DDBJ databases">
        <title>Actinoallomurus iriomotensis NBRC 103681.</title>
        <authorList>
            <person name="Ichikawa N."/>
            <person name="Sato H."/>
            <person name="Tonouchi N."/>
        </authorList>
    </citation>
    <scope>NUCLEOTIDE SEQUENCE</scope>
    <source>
        <strain evidence="8">NBRC 103681</strain>
    </source>
</reference>
<dbReference type="RefSeq" id="WP_285617489.1">
    <property type="nucleotide sequence ID" value="NZ_BSTJ01000001.1"/>
</dbReference>
<feature type="transmembrane region" description="Helical" evidence="7">
    <location>
        <begin position="87"/>
        <end position="109"/>
    </location>
</feature>
<comment type="subcellular location">
    <subcellularLocation>
        <location evidence="1">Cell membrane</location>
        <topology evidence="1">Multi-pass membrane protein</topology>
    </subcellularLocation>
</comment>
<feature type="transmembrane region" description="Helical" evidence="7">
    <location>
        <begin position="20"/>
        <end position="38"/>
    </location>
</feature>
<gene>
    <name evidence="8" type="ORF">Airi01_007040</name>
</gene>
<evidence type="ECO:0008006" key="10">
    <source>
        <dbReference type="Google" id="ProtNLM"/>
    </source>
</evidence>
<dbReference type="InterPro" id="IPR007140">
    <property type="entry name" value="DUF350"/>
</dbReference>
<feature type="transmembrane region" description="Helical" evidence="7">
    <location>
        <begin position="130"/>
        <end position="148"/>
    </location>
</feature>
<accession>A0A9W6RE54</accession>
<evidence type="ECO:0000313" key="8">
    <source>
        <dbReference type="EMBL" id="GLY72437.1"/>
    </source>
</evidence>
<evidence type="ECO:0000313" key="9">
    <source>
        <dbReference type="Proteomes" id="UP001165135"/>
    </source>
</evidence>
<name>A0A9W6RE54_9ACTN</name>